<sequence>MSSKIIFFILSLASIISTSHQASEIVTQSCEKIPHKDLCLSALGSAPESDVHDLPGLTKFALKMASLNGTELYKKTAELYQTSSDEFVKQCLTDCSEVYQDAIDQLEDSMVAIDSKVYDDVTTWVTAAVTDTQSCEDGFKEKQGFTSPLSQDNAVFSQLCSIALSLSNLLAQQ</sequence>
<comment type="similarity">
    <text evidence="3">Belongs to the PMEI family.</text>
</comment>
<dbReference type="Gene3D" id="1.20.140.40">
    <property type="entry name" value="Invertase/pectin methylesterase inhibitor family protein"/>
    <property type="match status" value="1"/>
</dbReference>
<feature type="domain" description="Pectinesterase inhibitor" evidence="5">
    <location>
        <begin position="21"/>
        <end position="166"/>
    </location>
</feature>
<dbReference type="PANTHER" id="PTHR35357">
    <property type="entry name" value="OS02G0537100 PROTEIN"/>
    <property type="match status" value="1"/>
</dbReference>
<evidence type="ECO:0000256" key="3">
    <source>
        <dbReference type="ARBA" id="ARBA00038471"/>
    </source>
</evidence>
<accession>A0A067JHV8</accession>
<dbReference type="KEGG" id="jcu:105647825"/>
<dbReference type="NCBIfam" id="TIGR01614">
    <property type="entry name" value="PME_inhib"/>
    <property type="match status" value="1"/>
</dbReference>
<dbReference type="GO" id="GO:0004857">
    <property type="term" value="F:enzyme inhibitor activity"/>
    <property type="evidence" value="ECO:0007669"/>
    <property type="project" value="InterPro"/>
</dbReference>
<organism evidence="6 7">
    <name type="scientific">Jatropha curcas</name>
    <name type="common">Barbados nut</name>
    <dbReference type="NCBI Taxonomy" id="180498"/>
    <lineage>
        <taxon>Eukaryota</taxon>
        <taxon>Viridiplantae</taxon>
        <taxon>Streptophyta</taxon>
        <taxon>Embryophyta</taxon>
        <taxon>Tracheophyta</taxon>
        <taxon>Spermatophyta</taxon>
        <taxon>Magnoliopsida</taxon>
        <taxon>eudicotyledons</taxon>
        <taxon>Gunneridae</taxon>
        <taxon>Pentapetalae</taxon>
        <taxon>rosids</taxon>
        <taxon>fabids</taxon>
        <taxon>Malpighiales</taxon>
        <taxon>Euphorbiaceae</taxon>
        <taxon>Crotonoideae</taxon>
        <taxon>Jatropheae</taxon>
        <taxon>Jatropha</taxon>
    </lineage>
</organism>
<dbReference type="CDD" id="cd15801">
    <property type="entry name" value="PMEI-like_1"/>
    <property type="match status" value="1"/>
</dbReference>
<evidence type="ECO:0000313" key="6">
    <source>
        <dbReference type="EMBL" id="KDP23457.1"/>
    </source>
</evidence>
<keyword evidence="2" id="KW-1015">Disulfide bond</keyword>
<dbReference type="PANTHER" id="PTHR35357:SF8">
    <property type="entry name" value="OS01G0111000 PROTEIN"/>
    <property type="match status" value="1"/>
</dbReference>
<dbReference type="InterPro" id="IPR006501">
    <property type="entry name" value="Pectinesterase_inhib_dom"/>
</dbReference>
<feature type="signal peptide" evidence="4">
    <location>
        <begin position="1"/>
        <end position="22"/>
    </location>
</feature>
<name>A0A067JHV8_JATCU</name>
<evidence type="ECO:0000256" key="4">
    <source>
        <dbReference type="SAM" id="SignalP"/>
    </source>
</evidence>
<keyword evidence="7" id="KW-1185">Reference proteome</keyword>
<evidence type="ECO:0000313" key="7">
    <source>
        <dbReference type="Proteomes" id="UP000027138"/>
    </source>
</evidence>
<dbReference type="STRING" id="180498.A0A067JHV8"/>
<proteinExistence type="inferred from homology"/>
<dbReference type="SMART" id="SM00856">
    <property type="entry name" value="PMEI"/>
    <property type="match status" value="1"/>
</dbReference>
<dbReference type="Pfam" id="PF04043">
    <property type="entry name" value="PMEI"/>
    <property type="match status" value="1"/>
</dbReference>
<gene>
    <name evidence="6" type="ORF">JCGZ_23290</name>
</gene>
<dbReference type="Proteomes" id="UP000027138">
    <property type="component" value="Unassembled WGS sequence"/>
</dbReference>
<keyword evidence="1 4" id="KW-0732">Signal</keyword>
<reference evidence="6 7" key="1">
    <citation type="journal article" date="2014" name="PLoS ONE">
        <title>Global Analysis of Gene Expression Profiles in Physic Nut (Jatropha curcas L.) Seedlings Exposed to Salt Stress.</title>
        <authorList>
            <person name="Zhang L."/>
            <person name="Zhang C."/>
            <person name="Wu P."/>
            <person name="Chen Y."/>
            <person name="Li M."/>
            <person name="Jiang H."/>
            <person name="Wu G."/>
        </authorList>
    </citation>
    <scope>NUCLEOTIDE SEQUENCE [LARGE SCALE GENOMIC DNA]</scope>
    <source>
        <strain evidence="7">cv. GZQX0401</strain>
        <tissue evidence="6">Young leaves</tissue>
    </source>
</reference>
<dbReference type="InterPro" id="IPR035513">
    <property type="entry name" value="Invertase/methylesterase_inhib"/>
</dbReference>
<evidence type="ECO:0000259" key="5">
    <source>
        <dbReference type="SMART" id="SM00856"/>
    </source>
</evidence>
<dbReference type="AlphaFoldDB" id="A0A067JHV8"/>
<dbReference type="SUPFAM" id="SSF101148">
    <property type="entry name" value="Plant invertase/pectin methylesterase inhibitor"/>
    <property type="match status" value="1"/>
</dbReference>
<evidence type="ECO:0000256" key="2">
    <source>
        <dbReference type="ARBA" id="ARBA00023157"/>
    </source>
</evidence>
<evidence type="ECO:0000256" key="1">
    <source>
        <dbReference type="ARBA" id="ARBA00022729"/>
    </source>
</evidence>
<dbReference type="EMBL" id="KK915213">
    <property type="protein sequence ID" value="KDP23457.1"/>
    <property type="molecule type" value="Genomic_DNA"/>
</dbReference>
<feature type="chain" id="PRO_5001642819" description="Pectinesterase inhibitor domain-containing protein" evidence="4">
    <location>
        <begin position="23"/>
        <end position="173"/>
    </location>
</feature>
<protein>
    <recommendedName>
        <fullName evidence="5">Pectinesterase inhibitor domain-containing protein</fullName>
    </recommendedName>
</protein>
<dbReference type="OrthoDB" id="1899334at2759"/>